<dbReference type="InterPro" id="IPR003137">
    <property type="entry name" value="PA_domain"/>
</dbReference>
<dbReference type="RefSeq" id="WP_329507398.1">
    <property type="nucleotide sequence ID" value="NZ_BAAAYZ010000019.1"/>
</dbReference>
<accession>A0ABU7FG72</accession>
<organism evidence="2 3">
    <name type="scientific">Streptomyces chiangmaiensis</name>
    <dbReference type="NCBI Taxonomy" id="766497"/>
    <lineage>
        <taxon>Bacteria</taxon>
        <taxon>Bacillati</taxon>
        <taxon>Actinomycetota</taxon>
        <taxon>Actinomycetes</taxon>
        <taxon>Kitasatosporales</taxon>
        <taxon>Streptomycetaceae</taxon>
        <taxon>Streptomyces</taxon>
    </lineage>
</organism>
<dbReference type="Proteomes" id="UP001333996">
    <property type="component" value="Unassembled WGS sequence"/>
</dbReference>
<proteinExistence type="predicted"/>
<feature type="domain" description="PA" evidence="1">
    <location>
        <begin position="137"/>
        <end position="222"/>
    </location>
</feature>
<dbReference type="SUPFAM" id="SSF52025">
    <property type="entry name" value="PA domain"/>
    <property type="match status" value="1"/>
</dbReference>
<evidence type="ECO:0000313" key="2">
    <source>
        <dbReference type="EMBL" id="MED7822976.1"/>
    </source>
</evidence>
<evidence type="ECO:0000259" key="1">
    <source>
        <dbReference type="Pfam" id="PF02225"/>
    </source>
</evidence>
<dbReference type="Gene3D" id="3.50.30.30">
    <property type="match status" value="1"/>
</dbReference>
<dbReference type="Pfam" id="PF02225">
    <property type="entry name" value="PA"/>
    <property type="match status" value="1"/>
</dbReference>
<sequence>MEGTHGAHSKGFALLTAPEVVVNKDVTVDLDAAKVKQVKVITPQETTPLLSRVDVARTWDAAHFVNGSWMPPDSYDSIWALPADKPVTTGSFEFGTSWRLAQPVLTVASNTRTFDDLLVQRGRTPISEGSHGYQAVYAGKGGTDAYTGLDAKGKAVVVRRSDTVGIQQQADAAAAAGATLLLVVNDGTGRLQPWEQDIFSPVAPPPPGVTVATITSDEGEELIGQIQQRETWLHVKSHPTTAYLYDIVHHSPTIPQDLTYRPQPDDLARVDVSFRNNAPGNGRENRSDVWQGRAVAIPLSTPVQGDRTDWVSADTDWSEGAGIAGQLQIVNDHRKHYAAGTRSTLEYYGPIQRPRMGDTYRTTRFADMLQVKVPGWTDSGAGHIGVASGDNAAELWLYQGDTLLAHDAYHSLFVSDLSPENLPYRLVSENSRGTQYSTSTRTEWTFTSGQPAAGTWGLPPLVQLDYAVGGMDDTGKARRRTDLLVTPTHLSGGPGSETITEVSVDVSYDDGATWHHAALQHTAEGWRARLDAPADARFVTLRTSARDTQGNSITQDITRAFGLK</sequence>
<gene>
    <name evidence="2" type="ORF">VXC91_13540</name>
</gene>
<reference evidence="2" key="1">
    <citation type="submission" date="2024-01" db="EMBL/GenBank/DDBJ databases">
        <title>First draft genome sequence data of TA4-1, the type strain of Gram-positive actinobacterium Streptomyces chiangmaiensis.</title>
        <authorList>
            <person name="Yasawong M."/>
            <person name="Nantapong N."/>
        </authorList>
    </citation>
    <scope>NUCLEOTIDE SEQUENCE</scope>
    <source>
        <strain evidence="2">TA4-1</strain>
    </source>
</reference>
<protein>
    <submittedName>
        <fullName evidence="2">PA domain-containing protein</fullName>
    </submittedName>
</protein>
<keyword evidence="3" id="KW-1185">Reference proteome</keyword>
<name>A0ABU7FG72_9ACTN</name>
<dbReference type="EMBL" id="JAYWVC010000033">
    <property type="protein sequence ID" value="MED7822976.1"/>
    <property type="molecule type" value="Genomic_DNA"/>
</dbReference>
<dbReference type="InterPro" id="IPR046450">
    <property type="entry name" value="PA_dom_sf"/>
</dbReference>
<comment type="caution">
    <text evidence="2">The sequence shown here is derived from an EMBL/GenBank/DDBJ whole genome shotgun (WGS) entry which is preliminary data.</text>
</comment>
<evidence type="ECO:0000313" key="3">
    <source>
        <dbReference type="Proteomes" id="UP001333996"/>
    </source>
</evidence>